<feature type="domain" description="FAD dependent oxidoreductase" evidence="6">
    <location>
        <begin position="12"/>
        <end position="333"/>
    </location>
</feature>
<dbReference type="SUPFAM" id="SSF54373">
    <property type="entry name" value="FAD-linked reductases, C-terminal domain"/>
    <property type="match status" value="1"/>
</dbReference>
<reference evidence="8" key="1">
    <citation type="submission" date="2016-10" db="EMBL/GenBank/DDBJ databases">
        <authorList>
            <person name="Varghese N."/>
            <person name="Submissions S."/>
        </authorList>
    </citation>
    <scope>NUCLEOTIDE SEQUENCE [LARGE SCALE GENOMIC DNA]</scope>
    <source>
        <strain evidence="8">DSM 21789</strain>
    </source>
</reference>
<gene>
    <name evidence="7" type="ORF">SAMN05660845_0429</name>
</gene>
<dbReference type="SUPFAM" id="SSF51971">
    <property type="entry name" value="Nucleotide-binding domain"/>
    <property type="match status" value="1"/>
</dbReference>
<evidence type="ECO:0000256" key="4">
    <source>
        <dbReference type="ARBA" id="ARBA00023002"/>
    </source>
</evidence>
<keyword evidence="3" id="KW-0285">Flavoprotein</keyword>
<evidence type="ECO:0000256" key="3">
    <source>
        <dbReference type="ARBA" id="ARBA00022630"/>
    </source>
</evidence>
<evidence type="ECO:0000256" key="5">
    <source>
        <dbReference type="SAM" id="Phobius"/>
    </source>
</evidence>
<dbReference type="PANTHER" id="PTHR13847">
    <property type="entry name" value="SARCOSINE DEHYDROGENASE-RELATED"/>
    <property type="match status" value="1"/>
</dbReference>
<dbReference type="Proteomes" id="UP000199604">
    <property type="component" value="Unassembled WGS sequence"/>
</dbReference>
<dbReference type="GO" id="GO:0005737">
    <property type="term" value="C:cytoplasm"/>
    <property type="evidence" value="ECO:0007669"/>
    <property type="project" value="TreeGrafter"/>
</dbReference>
<protein>
    <submittedName>
        <fullName evidence="7">Glycine/D-amino acid oxidase</fullName>
    </submittedName>
</protein>
<dbReference type="Gene3D" id="3.50.50.60">
    <property type="entry name" value="FAD/NAD(P)-binding domain"/>
    <property type="match status" value="1"/>
</dbReference>
<keyword evidence="5" id="KW-0472">Membrane</keyword>
<evidence type="ECO:0000256" key="2">
    <source>
        <dbReference type="ARBA" id="ARBA00009410"/>
    </source>
</evidence>
<keyword evidence="4" id="KW-0560">Oxidoreductase</keyword>
<dbReference type="STRING" id="498292.SAMN05660845_0429"/>
<sequence>MVRVFYFYKMIDYLIVGSGIAGICFAEIALQNNKTILVFDNDSQNSSKIAGGIYNPVILKRFSEVWNATEQVKYLNDFYPKIENRLNIKIDFKTPVLRKFFSVEEQNNWFIASDKPNLSPFLSINILHKTYSGIDAPFGFGEVLHTGYVDTRFLLESYHNYLNDNNLFFHESFNYSELKMYSDGVSYRDIKAKNIIFAEGFGLHSNPYFNHLPLDGTKGELLIIKAPNLNLDCILNSSVFILPIGNDLFKVGATYNWADKTNNPSEEGKQELLERINELLNCEFEIIEHFAGIRPTVKDRRPLVGTHHEYKNIHILNGLGTRGIMLGPSLARDLFLHMEHGTPLDINIDIKRFDKKK</sequence>
<evidence type="ECO:0000313" key="7">
    <source>
        <dbReference type="EMBL" id="SFA76408.1"/>
    </source>
</evidence>
<dbReference type="AlphaFoldDB" id="A0A1I0VJN1"/>
<dbReference type="PANTHER" id="PTHR13847:SF286">
    <property type="entry name" value="D-AMINO ACID DEHYDROGENASE"/>
    <property type="match status" value="1"/>
</dbReference>
<keyword evidence="5" id="KW-0812">Transmembrane</keyword>
<feature type="transmembrane region" description="Helical" evidence="5">
    <location>
        <begin position="12"/>
        <end position="30"/>
    </location>
</feature>
<evidence type="ECO:0000313" key="8">
    <source>
        <dbReference type="Proteomes" id="UP000199604"/>
    </source>
</evidence>
<keyword evidence="5" id="KW-1133">Transmembrane helix</keyword>
<dbReference type="InterPro" id="IPR036188">
    <property type="entry name" value="FAD/NAD-bd_sf"/>
</dbReference>
<keyword evidence="8" id="KW-1185">Reference proteome</keyword>
<evidence type="ECO:0000256" key="1">
    <source>
        <dbReference type="ARBA" id="ARBA00001974"/>
    </source>
</evidence>
<dbReference type="GO" id="GO:0016491">
    <property type="term" value="F:oxidoreductase activity"/>
    <property type="evidence" value="ECO:0007669"/>
    <property type="project" value="UniProtKB-KW"/>
</dbReference>
<comment type="similarity">
    <text evidence="2">Belongs to the DadA oxidoreductase family.</text>
</comment>
<dbReference type="EMBL" id="FOJT01000001">
    <property type="protein sequence ID" value="SFA76408.1"/>
    <property type="molecule type" value="Genomic_DNA"/>
</dbReference>
<name>A0A1I0VJN1_9FLAO</name>
<organism evidence="7 8">
    <name type="scientific">Flavobacterium swingsii</name>
    <dbReference type="NCBI Taxonomy" id="498292"/>
    <lineage>
        <taxon>Bacteria</taxon>
        <taxon>Pseudomonadati</taxon>
        <taxon>Bacteroidota</taxon>
        <taxon>Flavobacteriia</taxon>
        <taxon>Flavobacteriales</taxon>
        <taxon>Flavobacteriaceae</taxon>
        <taxon>Flavobacterium</taxon>
    </lineage>
</organism>
<comment type="cofactor">
    <cofactor evidence="1">
        <name>FAD</name>
        <dbReference type="ChEBI" id="CHEBI:57692"/>
    </cofactor>
</comment>
<accession>A0A1I0VJN1</accession>
<dbReference type="Gene3D" id="3.30.9.10">
    <property type="entry name" value="D-Amino Acid Oxidase, subunit A, domain 2"/>
    <property type="match status" value="1"/>
</dbReference>
<dbReference type="InterPro" id="IPR006076">
    <property type="entry name" value="FAD-dep_OxRdtase"/>
</dbReference>
<proteinExistence type="inferred from homology"/>
<evidence type="ECO:0000259" key="6">
    <source>
        <dbReference type="Pfam" id="PF01266"/>
    </source>
</evidence>
<dbReference type="Pfam" id="PF01266">
    <property type="entry name" value="DAO"/>
    <property type="match status" value="1"/>
</dbReference>